<name>A0ABQ2M080_9ACTN</name>
<accession>A0ABQ2M080</accession>
<evidence type="ECO:0000313" key="2">
    <source>
        <dbReference type="EMBL" id="GGO45042.1"/>
    </source>
</evidence>
<evidence type="ECO:0000256" key="1">
    <source>
        <dbReference type="SAM" id="MobiDB-lite"/>
    </source>
</evidence>
<organism evidence="2 3">
    <name type="scientific">Streptomyces daqingensis</name>
    <dbReference type="NCBI Taxonomy" id="1472640"/>
    <lineage>
        <taxon>Bacteria</taxon>
        <taxon>Bacillati</taxon>
        <taxon>Actinomycetota</taxon>
        <taxon>Actinomycetes</taxon>
        <taxon>Kitasatosporales</taxon>
        <taxon>Streptomycetaceae</taxon>
        <taxon>Streptomyces</taxon>
    </lineage>
</organism>
<feature type="region of interest" description="Disordered" evidence="1">
    <location>
        <begin position="1"/>
        <end position="28"/>
    </location>
</feature>
<sequence>MRSPGVGSSLEGMTPPIVVHPPSEKGGRRVTAHAEQLGVAYRLEDVAEFLRHAGLSDDEIQLDDPNLIEWRGGGPDSWR</sequence>
<gene>
    <name evidence="2" type="ORF">GCM10012287_11990</name>
</gene>
<keyword evidence="3" id="KW-1185">Reference proteome</keyword>
<dbReference type="EMBL" id="BMMP01000003">
    <property type="protein sequence ID" value="GGO45042.1"/>
    <property type="molecule type" value="Genomic_DNA"/>
</dbReference>
<protein>
    <submittedName>
        <fullName evidence="2">Uncharacterized protein</fullName>
    </submittedName>
</protein>
<proteinExistence type="predicted"/>
<dbReference type="Proteomes" id="UP000631535">
    <property type="component" value="Unassembled WGS sequence"/>
</dbReference>
<evidence type="ECO:0000313" key="3">
    <source>
        <dbReference type="Proteomes" id="UP000631535"/>
    </source>
</evidence>
<reference evidence="3" key="1">
    <citation type="journal article" date="2019" name="Int. J. Syst. Evol. Microbiol.">
        <title>The Global Catalogue of Microorganisms (GCM) 10K type strain sequencing project: providing services to taxonomists for standard genome sequencing and annotation.</title>
        <authorList>
            <consortium name="The Broad Institute Genomics Platform"/>
            <consortium name="The Broad Institute Genome Sequencing Center for Infectious Disease"/>
            <person name="Wu L."/>
            <person name="Ma J."/>
        </authorList>
    </citation>
    <scope>NUCLEOTIDE SEQUENCE [LARGE SCALE GENOMIC DNA]</scope>
    <source>
        <strain evidence="3">CGMCC 4.7178</strain>
    </source>
</reference>
<comment type="caution">
    <text evidence="2">The sequence shown here is derived from an EMBL/GenBank/DDBJ whole genome shotgun (WGS) entry which is preliminary data.</text>
</comment>